<dbReference type="KEGG" id="act:ACLA_026110"/>
<dbReference type="EMBL" id="DS027059">
    <property type="protein sequence ID" value="EAW07894.1"/>
    <property type="molecule type" value="Genomic_DNA"/>
</dbReference>
<dbReference type="HOGENOM" id="CLU_062858_1_0_1"/>
<organism evidence="2 3">
    <name type="scientific">Aspergillus clavatus (strain ATCC 1007 / CBS 513.65 / DSM 816 / NCTC 3887 / NRRL 1 / QM 1276 / 107)</name>
    <dbReference type="NCBI Taxonomy" id="344612"/>
    <lineage>
        <taxon>Eukaryota</taxon>
        <taxon>Fungi</taxon>
        <taxon>Dikarya</taxon>
        <taxon>Ascomycota</taxon>
        <taxon>Pezizomycotina</taxon>
        <taxon>Eurotiomycetes</taxon>
        <taxon>Eurotiomycetidae</taxon>
        <taxon>Eurotiales</taxon>
        <taxon>Aspergillaceae</taxon>
        <taxon>Aspergillus</taxon>
        <taxon>Aspergillus subgen. Fumigati</taxon>
    </lineage>
</organism>
<dbReference type="VEuPathDB" id="FungiDB:ACLA_026110"/>
<dbReference type="GeneID" id="4701987"/>
<feature type="compositionally biased region" description="Polar residues" evidence="1">
    <location>
        <begin position="152"/>
        <end position="164"/>
    </location>
</feature>
<proteinExistence type="predicted"/>
<sequence>MSSVSTISTSRSHSKSPPRPDGYNARREHERAPSRSSHHSRARKRRYSDSVSDHSDSSYSSGERQRSRSREWARDRNTRRRRQESSPEVRGRPRNTSEDGSRRGRTRSINMDHSRIAKERRSATPNTEQTHHPLRKDTREATIRRPSHLDNPPNNGYSRPTAQSSRRERSLSPYSKRLALTQAMNIGR</sequence>
<dbReference type="Proteomes" id="UP000006701">
    <property type="component" value="Unassembled WGS sequence"/>
</dbReference>
<feature type="compositionally biased region" description="Basic and acidic residues" evidence="1">
    <location>
        <begin position="24"/>
        <end position="33"/>
    </location>
</feature>
<protein>
    <submittedName>
        <fullName evidence="2">Uncharacterized protein</fullName>
    </submittedName>
</protein>
<feature type="compositionally biased region" description="Basic and acidic residues" evidence="1">
    <location>
        <begin position="47"/>
        <end position="56"/>
    </location>
</feature>
<feature type="compositionally biased region" description="Basic and acidic residues" evidence="1">
    <location>
        <begin position="83"/>
        <end position="102"/>
    </location>
</feature>
<accession>A1CQH3</accession>
<feature type="compositionally biased region" description="Basic and acidic residues" evidence="1">
    <location>
        <begin position="110"/>
        <end position="122"/>
    </location>
</feature>
<feature type="region of interest" description="Disordered" evidence="1">
    <location>
        <begin position="1"/>
        <end position="188"/>
    </location>
</feature>
<evidence type="ECO:0000313" key="3">
    <source>
        <dbReference type="Proteomes" id="UP000006701"/>
    </source>
</evidence>
<feature type="compositionally biased region" description="Basic residues" evidence="1">
    <location>
        <begin position="36"/>
        <end position="46"/>
    </location>
</feature>
<name>A1CQH3_ASPCL</name>
<feature type="compositionally biased region" description="Basic and acidic residues" evidence="1">
    <location>
        <begin position="129"/>
        <end position="143"/>
    </location>
</feature>
<reference evidence="2 3" key="1">
    <citation type="journal article" date="2008" name="PLoS Genet.">
        <title>Genomic islands in the pathogenic filamentous fungus Aspergillus fumigatus.</title>
        <authorList>
            <person name="Fedorova N.D."/>
            <person name="Khaldi N."/>
            <person name="Joardar V.S."/>
            <person name="Maiti R."/>
            <person name="Amedeo P."/>
            <person name="Anderson M.J."/>
            <person name="Crabtree J."/>
            <person name="Silva J.C."/>
            <person name="Badger J.H."/>
            <person name="Albarraq A."/>
            <person name="Angiuoli S."/>
            <person name="Bussey H."/>
            <person name="Bowyer P."/>
            <person name="Cotty P.J."/>
            <person name="Dyer P.S."/>
            <person name="Egan A."/>
            <person name="Galens K."/>
            <person name="Fraser-Liggett C.M."/>
            <person name="Haas B.J."/>
            <person name="Inman J.M."/>
            <person name="Kent R."/>
            <person name="Lemieux S."/>
            <person name="Malavazi I."/>
            <person name="Orvis J."/>
            <person name="Roemer T."/>
            <person name="Ronning C.M."/>
            <person name="Sundaram J.P."/>
            <person name="Sutton G."/>
            <person name="Turner G."/>
            <person name="Venter J.C."/>
            <person name="White O.R."/>
            <person name="Whitty B.R."/>
            <person name="Youngman P."/>
            <person name="Wolfe K.H."/>
            <person name="Goldman G.H."/>
            <person name="Wortman J.R."/>
            <person name="Jiang B."/>
            <person name="Denning D.W."/>
            <person name="Nierman W.C."/>
        </authorList>
    </citation>
    <scope>NUCLEOTIDE SEQUENCE [LARGE SCALE GENOMIC DNA]</scope>
    <source>
        <strain evidence="3">ATCC 1007 / CBS 513.65 / DSM 816 / NCTC 3887 / NRRL 1</strain>
    </source>
</reference>
<dbReference type="AlphaFoldDB" id="A1CQH3"/>
<feature type="compositionally biased region" description="Basic and acidic residues" evidence="1">
    <location>
        <begin position="63"/>
        <end position="76"/>
    </location>
</feature>
<evidence type="ECO:0000256" key="1">
    <source>
        <dbReference type="SAM" id="MobiDB-lite"/>
    </source>
</evidence>
<dbReference type="RefSeq" id="XP_001269320.1">
    <property type="nucleotide sequence ID" value="XM_001269319.1"/>
</dbReference>
<keyword evidence="3" id="KW-1185">Reference proteome</keyword>
<gene>
    <name evidence="2" type="ORF">ACLA_026110</name>
</gene>
<feature type="compositionally biased region" description="Low complexity" evidence="1">
    <location>
        <begin position="1"/>
        <end position="11"/>
    </location>
</feature>
<dbReference type="OrthoDB" id="437973at2759"/>
<evidence type="ECO:0000313" key="2">
    <source>
        <dbReference type="EMBL" id="EAW07894.1"/>
    </source>
</evidence>